<feature type="region of interest" description="Disordered" evidence="3">
    <location>
        <begin position="75"/>
        <end position="112"/>
    </location>
</feature>
<feature type="region of interest" description="Disordered" evidence="3">
    <location>
        <begin position="213"/>
        <end position="256"/>
    </location>
</feature>
<dbReference type="SUPFAM" id="SSF57567">
    <property type="entry name" value="Serine protease inhibitors"/>
    <property type="match status" value="1"/>
</dbReference>
<keyword evidence="2" id="KW-1015">Disulfide bond</keyword>
<dbReference type="GO" id="GO:0030414">
    <property type="term" value="F:peptidase inhibitor activity"/>
    <property type="evidence" value="ECO:0007669"/>
    <property type="project" value="UniProtKB-KW"/>
</dbReference>
<dbReference type="CDD" id="cd19941">
    <property type="entry name" value="TIL"/>
    <property type="match status" value="1"/>
</dbReference>
<proteinExistence type="predicted"/>
<sequence length="256" mass="29876">MATRAAGYDYDDIEGSKRHTLIDDRRNWRKKALLKPMDDHKDWDRRRHEYDNLRYMDQDPDIKIFSGIDRQRDLDISAPYRDRDRDNRQGPQRHYEDDKMNMPQGMKSAEMGHSSSSYIDKEAVEKKMPLSMNCERPHERYEACFAGCASVTCDNPRDRLRPCYPFCEPGCICVHPYVRDDRTHKCVLPEECTKSREFPRYRQHLVRRAAISCGRQRSAQPGRRGAPPAAALATDRPPRPPAPIARPYPTHPVVSY</sequence>
<feature type="compositionally biased region" description="Pro residues" evidence="3">
    <location>
        <begin position="239"/>
        <end position="250"/>
    </location>
</feature>
<organism evidence="5 6">
    <name type="scientific">Chrysodeixis includens</name>
    <name type="common">Soybean looper</name>
    <name type="synonym">Pseudoplusia includens</name>
    <dbReference type="NCBI Taxonomy" id="689277"/>
    <lineage>
        <taxon>Eukaryota</taxon>
        <taxon>Metazoa</taxon>
        <taxon>Ecdysozoa</taxon>
        <taxon>Arthropoda</taxon>
        <taxon>Hexapoda</taxon>
        <taxon>Insecta</taxon>
        <taxon>Pterygota</taxon>
        <taxon>Neoptera</taxon>
        <taxon>Endopterygota</taxon>
        <taxon>Lepidoptera</taxon>
        <taxon>Glossata</taxon>
        <taxon>Ditrysia</taxon>
        <taxon>Noctuoidea</taxon>
        <taxon>Noctuidae</taxon>
        <taxon>Plusiinae</taxon>
        <taxon>Chrysodeixis</taxon>
    </lineage>
</organism>
<evidence type="ECO:0000256" key="2">
    <source>
        <dbReference type="ARBA" id="ARBA00023157"/>
    </source>
</evidence>
<dbReference type="Gene3D" id="2.10.25.10">
    <property type="entry name" value="Laminin"/>
    <property type="match status" value="1"/>
</dbReference>
<dbReference type="PANTHER" id="PTHR23259:SF70">
    <property type="entry name" value="ACCESSORY GLAND PROTEIN ACP62F-RELATED"/>
    <property type="match status" value="1"/>
</dbReference>
<dbReference type="InterPro" id="IPR051368">
    <property type="entry name" value="SerProtInhib-TIL_Domain"/>
</dbReference>
<dbReference type="InterPro" id="IPR002919">
    <property type="entry name" value="TIL_dom"/>
</dbReference>
<evidence type="ECO:0000256" key="1">
    <source>
        <dbReference type="ARBA" id="ARBA00022690"/>
    </source>
</evidence>
<evidence type="ECO:0000256" key="3">
    <source>
        <dbReference type="SAM" id="MobiDB-lite"/>
    </source>
</evidence>
<name>A0A9N8KU63_CHRIL</name>
<evidence type="ECO:0000313" key="5">
    <source>
        <dbReference type="EMBL" id="CAD0202565.1"/>
    </source>
</evidence>
<dbReference type="PANTHER" id="PTHR23259">
    <property type="entry name" value="RIDDLE"/>
    <property type="match status" value="1"/>
</dbReference>
<dbReference type="OrthoDB" id="7491005at2759"/>
<keyword evidence="6" id="KW-1185">Reference proteome</keyword>
<accession>A0A9N8KU63</accession>
<evidence type="ECO:0000313" key="6">
    <source>
        <dbReference type="Proteomes" id="UP001154114"/>
    </source>
</evidence>
<keyword evidence="1" id="KW-0646">Protease inhibitor</keyword>
<dbReference type="EMBL" id="LR824020">
    <property type="protein sequence ID" value="CAD0202565.1"/>
    <property type="molecule type" value="Genomic_DNA"/>
</dbReference>
<feature type="compositionally biased region" description="Basic and acidic residues" evidence="3">
    <location>
        <begin position="75"/>
        <end position="100"/>
    </location>
</feature>
<gene>
    <name evidence="5" type="ORF">CINC_LOCUS4227</name>
</gene>
<protein>
    <recommendedName>
        <fullName evidence="4">TIL domain-containing protein</fullName>
    </recommendedName>
</protein>
<dbReference type="Proteomes" id="UP001154114">
    <property type="component" value="Chromosome 17"/>
</dbReference>
<feature type="compositionally biased region" description="Low complexity" evidence="3">
    <location>
        <begin position="217"/>
        <end position="235"/>
    </location>
</feature>
<feature type="domain" description="TIL" evidence="4">
    <location>
        <begin position="136"/>
        <end position="192"/>
    </location>
</feature>
<evidence type="ECO:0000259" key="4">
    <source>
        <dbReference type="Pfam" id="PF01826"/>
    </source>
</evidence>
<dbReference type="Pfam" id="PF01826">
    <property type="entry name" value="TIL"/>
    <property type="match status" value="1"/>
</dbReference>
<reference evidence="5" key="1">
    <citation type="submission" date="2021-12" db="EMBL/GenBank/DDBJ databases">
        <authorList>
            <person name="King R."/>
        </authorList>
    </citation>
    <scope>NUCLEOTIDE SEQUENCE</scope>
</reference>
<dbReference type="InterPro" id="IPR036084">
    <property type="entry name" value="Ser_inhib-like_sf"/>
</dbReference>
<dbReference type="AlphaFoldDB" id="A0A9N8KU63"/>